<sequence length="61" mass="7015">QFMQLFDSSAIVAFYHEYGTEIEKLCAEDQETLEIEGSMEECTKHALEKVLMLIEGELKKS</sequence>
<gene>
    <name evidence="1" type="ORF">S01H1_73967</name>
</gene>
<name>X0X8X1_9ZZZZ</name>
<evidence type="ECO:0000313" key="1">
    <source>
        <dbReference type="EMBL" id="GAG33108.1"/>
    </source>
</evidence>
<protein>
    <submittedName>
        <fullName evidence="1">Uncharacterized protein</fullName>
    </submittedName>
</protein>
<comment type="caution">
    <text evidence="1">The sequence shown here is derived from an EMBL/GenBank/DDBJ whole genome shotgun (WGS) entry which is preliminary data.</text>
</comment>
<feature type="non-terminal residue" evidence="1">
    <location>
        <position position="1"/>
    </location>
</feature>
<reference evidence="1" key="1">
    <citation type="journal article" date="2014" name="Front. Microbiol.">
        <title>High frequency of phylogenetically diverse reductive dehalogenase-homologous genes in deep subseafloor sedimentary metagenomes.</title>
        <authorList>
            <person name="Kawai M."/>
            <person name="Futagami T."/>
            <person name="Toyoda A."/>
            <person name="Takaki Y."/>
            <person name="Nishi S."/>
            <person name="Hori S."/>
            <person name="Arai W."/>
            <person name="Tsubouchi T."/>
            <person name="Morono Y."/>
            <person name="Uchiyama I."/>
            <person name="Ito T."/>
            <person name="Fujiyama A."/>
            <person name="Inagaki F."/>
            <person name="Takami H."/>
        </authorList>
    </citation>
    <scope>NUCLEOTIDE SEQUENCE</scope>
    <source>
        <strain evidence="1">Expedition CK06-06</strain>
    </source>
</reference>
<accession>X0X8X1</accession>
<organism evidence="1">
    <name type="scientific">marine sediment metagenome</name>
    <dbReference type="NCBI Taxonomy" id="412755"/>
    <lineage>
        <taxon>unclassified sequences</taxon>
        <taxon>metagenomes</taxon>
        <taxon>ecological metagenomes</taxon>
    </lineage>
</organism>
<proteinExistence type="predicted"/>
<dbReference type="EMBL" id="BARS01049450">
    <property type="protein sequence ID" value="GAG33108.1"/>
    <property type="molecule type" value="Genomic_DNA"/>
</dbReference>
<dbReference type="AlphaFoldDB" id="X0X8X1"/>